<evidence type="ECO:0000256" key="5">
    <source>
        <dbReference type="ARBA" id="ARBA00022840"/>
    </source>
</evidence>
<dbReference type="FunFam" id="1.10.510.10:FF:000475">
    <property type="entry name" value="Calcium-dependent protein kinase 5"/>
    <property type="match status" value="1"/>
</dbReference>
<sequence length="343" mass="38721">MCRPTSSTANRSHFCGSLDDIIGNADDFIKDHKVALHQECNTASTTSTSFSGNSLSISSQNCSITGRYSDISIDYSVSNLVYGSGHYGTVRQCIHRVSGLSFAVKSIEKSRVSRVDHLQREVYLLSKINHENIMKMVDCYEDEDYLHIVTERYTGGELFDKIIDNATVQGCLPEEEATKIIEQLLKAVSYLHSNDIVHRDIKPENILFESEAEDSSIRLIDFGLSRTHSKGEAMMSNGVGTCYYMSPELLKGKYDRATDIWSIGVIAYILLCGYPPFNGENDKEIVEAIRRGHYTFVDGWEGVSILALDFVKSLLRRDPRRRFTAEEALMHPWLKRVCVDMDL</sequence>
<evidence type="ECO:0000256" key="2">
    <source>
        <dbReference type="ARBA" id="ARBA00022679"/>
    </source>
</evidence>
<dbReference type="PROSITE" id="PS50011">
    <property type="entry name" value="PROTEIN_KINASE_DOM"/>
    <property type="match status" value="1"/>
</dbReference>
<dbReference type="GO" id="GO:0005524">
    <property type="term" value="F:ATP binding"/>
    <property type="evidence" value="ECO:0007669"/>
    <property type="project" value="UniProtKB-KW"/>
</dbReference>
<dbReference type="EMBL" id="JABMIG020000296">
    <property type="protein sequence ID" value="KAL3782118.1"/>
    <property type="molecule type" value="Genomic_DNA"/>
</dbReference>
<dbReference type="Gene3D" id="3.30.200.20">
    <property type="entry name" value="Phosphorylase Kinase, domain 1"/>
    <property type="match status" value="1"/>
</dbReference>
<keyword evidence="4" id="KW-0418">Kinase</keyword>
<evidence type="ECO:0000256" key="1">
    <source>
        <dbReference type="ARBA" id="ARBA00022527"/>
    </source>
</evidence>
<dbReference type="AlphaFoldDB" id="A0ABD3P3Y5"/>
<dbReference type="GO" id="GO:0004674">
    <property type="term" value="F:protein serine/threonine kinase activity"/>
    <property type="evidence" value="ECO:0007669"/>
    <property type="project" value="UniProtKB-KW"/>
</dbReference>
<evidence type="ECO:0000256" key="3">
    <source>
        <dbReference type="ARBA" id="ARBA00022741"/>
    </source>
</evidence>
<evidence type="ECO:0000256" key="4">
    <source>
        <dbReference type="ARBA" id="ARBA00022777"/>
    </source>
</evidence>
<dbReference type="FunFam" id="3.30.200.20:FF:000880">
    <property type="entry name" value="Predicted protein"/>
    <property type="match status" value="1"/>
</dbReference>
<dbReference type="InterPro" id="IPR000719">
    <property type="entry name" value="Prot_kinase_dom"/>
</dbReference>
<proteinExistence type="predicted"/>
<keyword evidence="3" id="KW-0547">Nucleotide-binding</keyword>
<evidence type="ECO:0000313" key="7">
    <source>
        <dbReference type="EMBL" id="KAL3782118.1"/>
    </source>
</evidence>
<organism evidence="7 8">
    <name type="scientific">Cyclotella cryptica</name>
    <dbReference type="NCBI Taxonomy" id="29204"/>
    <lineage>
        <taxon>Eukaryota</taxon>
        <taxon>Sar</taxon>
        <taxon>Stramenopiles</taxon>
        <taxon>Ochrophyta</taxon>
        <taxon>Bacillariophyta</taxon>
        <taxon>Coscinodiscophyceae</taxon>
        <taxon>Thalassiosirophycidae</taxon>
        <taxon>Stephanodiscales</taxon>
        <taxon>Stephanodiscaceae</taxon>
        <taxon>Cyclotella</taxon>
    </lineage>
</organism>
<dbReference type="Pfam" id="PF00069">
    <property type="entry name" value="Pkinase"/>
    <property type="match status" value="1"/>
</dbReference>
<protein>
    <recommendedName>
        <fullName evidence="6">Protein kinase domain-containing protein</fullName>
    </recommendedName>
</protein>
<dbReference type="SUPFAM" id="SSF56112">
    <property type="entry name" value="Protein kinase-like (PK-like)"/>
    <property type="match status" value="1"/>
</dbReference>
<dbReference type="Proteomes" id="UP001516023">
    <property type="component" value="Unassembled WGS sequence"/>
</dbReference>
<evidence type="ECO:0000259" key="6">
    <source>
        <dbReference type="PROSITE" id="PS50011"/>
    </source>
</evidence>
<dbReference type="InterPro" id="IPR008271">
    <property type="entry name" value="Ser/Thr_kinase_AS"/>
</dbReference>
<accession>A0ABD3P3Y5</accession>
<dbReference type="InterPro" id="IPR011009">
    <property type="entry name" value="Kinase-like_dom_sf"/>
</dbReference>
<dbReference type="InterPro" id="IPR050205">
    <property type="entry name" value="CDPK_Ser/Thr_kinases"/>
</dbReference>
<keyword evidence="8" id="KW-1185">Reference proteome</keyword>
<dbReference type="Gene3D" id="1.10.510.10">
    <property type="entry name" value="Transferase(Phosphotransferase) domain 1"/>
    <property type="match status" value="1"/>
</dbReference>
<keyword evidence="5" id="KW-0067">ATP-binding</keyword>
<evidence type="ECO:0000313" key="8">
    <source>
        <dbReference type="Proteomes" id="UP001516023"/>
    </source>
</evidence>
<dbReference type="PROSITE" id="PS00108">
    <property type="entry name" value="PROTEIN_KINASE_ST"/>
    <property type="match status" value="1"/>
</dbReference>
<keyword evidence="2" id="KW-0808">Transferase</keyword>
<name>A0ABD3P3Y5_9STRA</name>
<dbReference type="CDD" id="cd05117">
    <property type="entry name" value="STKc_CAMK"/>
    <property type="match status" value="1"/>
</dbReference>
<dbReference type="SMART" id="SM00220">
    <property type="entry name" value="S_TKc"/>
    <property type="match status" value="1"/>
</dbReference>
<dbReference type="PANTHER" id="PTHR24349">
    <property type="entry name" value="SERINE/THREONINE-PROTEIN KINASE"/>
    <property type="match status" value="1"/>
</dbReference>
<reference evidence="7 8" key="1">
    <citation type="journal article" date="2020" name="G3 (Bethesda)">
        <title>Improved Reference Genome for Cyclotella cryptica CCMP332, a Model for Cell Wall Morphogenesis, Salinity Adaptation, and Lipid Production in Diatoms (Bacillariophyta).</title>
        <authorList>
            <person name="Roberts W.R."/>
            <person name="Downey K.M."/>
            <person name="Ruck E.C."/>
            <person name="Traller J.C."/>
            <person name="Alverson A.J."/>
        </authorList>
    </citation>
    <scope>NUCLEOTIDE SEQUENCE [LARGE SCALE GENOMIC DNA]</scope>
    <source>
        <strain evidence="7 8">CCMP332</strain>
    </source>
</reference>
<keyword evidence="1" id="KW-0723">Serine/threonine-protein kinase</keyword>
<comment type="caution">
    <text evidence="7">The sequence shown here is derived from an EMBL/GenBank/DDBJ whole genome shotgun (WGS) entry which is preliminary data.</text>
</comment>
<feature type="domain" description="Protein kinase" evidence="6">
    <location>
        <begin position="76"/>
        <end position="334"/>
    </location>
</feature>
<gene>
    <name evidence="7" type="ORF">HJC23_005380</name>
</gene>